<reference evidence="1 2" key="2">
    <citation type="submission" date="2017-11" db="EMBL/GenBank/DDBJ databases">
        <title>Lysogenic conversion of Stenotrophomonas maltophilia by temperate phage DLP4.</title>
        <authorList>
            <person name="Dennis J."/>
            <person name="Stothard P."/>
        </authorList>
    </citation>
    <scope>NUCLEOTIDE SEQUENCE [LARGE SCALE GENOMIC DNA]</scope>
</reference>
<protein>
    <submittedName>
        <fullName evidence="1">Uncharacterized protein</fullName>
    </submittedName>
</protein>
<accession>A0A2D2W2Q9</accession>
<evidence type="ECO:0000313" key="2">
    <source>
        <dbReference type="Proteomes" id="UP000241675"/>
    </source>
</evidence>
<gene>
    <name evidence="1" type="ORF">DLP05_037</name>
</gene>
<evidence type="ECO:0000313" key="1">
    <source>
        <dbReference type="EMBL" id="ATS92413.1"/>
    </source>
</evidence>
<proteinExistence type="predicted"/>
<reference evidence="2" key="1">
    <citation type="submission" date="2017-10" db="EMBL/GenBank/DDBJ databases">
        <authorList>
            <person name="Peters D.L."/>
        </authorList>
    </citation>
    <scope>NUCLEOTIDE SEQUENCE [LARGE SCALE GENOMIC DNA]</scope>
</reference>
<keyword evidence="2" id="KW-1185">Reference proteome</keyword>
<name>A0A2D2W2Q9_9CAUD</name>
<organism evidence="1 2">
    <name type="scientific">Stenotrophomonas phage vB_SmaS_DLP_5</name>
    <dbReference type="NCBI Taxonomy" id="2044561"/>
    <lineage>
        <taxon>Viruses</taxon>
        <taxon>Duplodnaviria</taxon>
        <taxon>Heunggongvirae</taxon>
        <taxon>Uroviricota</taxon>
        <taxon>Caudoviricetes</taxon>
        <taxon>Delepquintavirus</taxon>
        <taxon>Delepquintavirus DLP5</taxon>
    </lineage>
</organism>
<dbReference type="EMBL" id="MG189906">
    <property type="protein sequence ID" value="ATS92413.1"/>
    <property type="molecule type" value="Genomic_DNA"/>
</dbReference>
<sequence length="44" mass="4981">MNRKAMIEAINTMRAAAGHAPIDGKGERLVIIKMWHHQHTQGIF</sequence>
<dbReference type="Proteomes" id="UP000241675">
    <property type="component" value="Segment"/>
</dbReference>